<dbReference type="AlphaFoldDB" id="A0A6J7HHY2"/>
<dbReference type="EMBL" id="CAFABA010000210">
    <property type="protein sequence ID" value="CAB4836648.1"/>
    <property type="molecule type" value="Genomic_DNA"/>
</dbReference>
<keyword evidence="1" id="KW-0812">Transmembrane</keyword>
<evidence type="ECO:0000313" key="4">
    <source>
        <dbReference type="EMBL" id="CAB4919474.1"/>
    </source>
</evidence>
<gene>
    <name evidence="3" type="ORF">UFOPK3139_03092</name>
    <name evidence="4" type="ORF">UFOPK3543_01994</name>
    <name evidence="5" type="ORF">UFOPK3967_02610</name>
</gene>
<feature type="transmembrane region" description="Helical" evidence="1">
    <location>
        <begin position="179"/>
        <end position="212"/>
    </location>
</feature>
<dbReference type="InterPro" id="IPR003675">
    <property type="entry name" value="Rce1/LyrA-like_dom"/>
</dbReference>
<keyword evidence="1" id="KW-1133">Transmembrane helix</keyword>
<feature type="transmembrane region" description="Helical" evidence="1">
    <location>
        <begin position="140"/>
        <end position="158"/>
    </location>
</feature>
<evidence type="ECO:0000256" key="1">
    <source>
        <dbReference type="SAM" id="Phobius"/>
    </source>
</evidence>
<sequence length="243" mass="26067">MRPAPTDVSRRWGLPDAAGGFVSAVLLSGIVGSMILVLGGWDTTDDAPIWAVALLGLPLWAGFGGGVLVASYLRGVRSLRVDFGLAVEARDVPIGLVLGIAAQYFVNFAVSWPVLKLTGSSFDDYEKPARDLALKAKESSWWGVVLFILVVAIAAPFFEELFYRGLVQRSLLRHVGPVVAVVLTATLFGLAHFQLLQLPALVVFGLFVGWLAHRSGRLGLSIFTHVGFNATTVVVLLLDKARA</sequence>
<evidence type="ECO:0000313" key="3">
    <source>
        <dbReference type="EMBL" id="CAB4836648.1"/>
    </source>
</evidence>
<dbReference type="Pfam" id="PF02517">
    <property type="entry name" value="Rce1-like"/>
    <property type="match status" value="1"/>
</dbReference>
<reference evidence="4" key="1">
    <citation type="submission" date="2020-05" db="EMBL/GenBank/DDBJ databases">
        <authorList>
            <person name="Chiriac C."/>
            <person name="Salcher M."/>
            <person name="Ghai R."/>
            <person name="Kavagutti S V."/>
        </authorList>
    </citation>
    <scope>NUCLEOTIDE SEQUENCE</scope>
</reference>
<protein>
    <submittedName>
        <fullName evidence="4">Unannotated protein</fullName>
    </submittedName>
</protein>
<dbReference type="GO" id="GO:0080120">
    <property type="term" value="P:CAAX-box protein maturation"/>
    <property type="evidence" value="ECO:0007669"/>
    <property type="project" value="UniProtKB-ARBA"/>
</dbReference>
<dbReference type="PANTHER" id="PTHR43592:SF15">
    <property type="entry name" value="CAAX AMINO TERMINAL PROTEASE FAMILY PROTEIN"/>
    <property type="match status" value="1"/>
</dbReference>
<evidence type="ECO:0000313" key="5">
    <source>
        <dbReference type="EMBL" id="CAB5018348.1"/>
    </source>
</evidence>
<feature type="transmembrane region" description="Helical" evidence="1">
    <location>
        <begin position="21"/>
        <end position="41"/>
    </location>
</feature>
<dbReference type="PANTHER" id="PTHR43592">
    <property type="entry name" value="CAAX AMINO TERMINAL PROTEASE"/>
    <property type="match status" value="1"/>
</dbReference>
<feature type="transmembrane region" description="Helical" evidence="1">
    <location>
        <begin position="47"/>
        <end position="73"/>
    </location>
</feature>
<evidence type="ECO:0000259" key="2">
    <source>
        <dbReference type="Pfam" id="PF02517"/>
    </source>
</evidence>
<feature type="domain" description="CAAX prenyl protease 2/Lysostaphin resistance protein A-like" evidence="2">
    <location>
        <begin position="142"/>
        <end position="230"/>
    </location>
</feature>
<organism evidence="4">
    <name type="scientific">freshwater metagenome</name>
    <dbReference type="NCBI Taxonomy" id="449393"/>
    <lineage>
        <taxon>unclassified sequences</taxon>
        <taxon>metagenomes</taxon>
        <taxon>ecological metagenomes</taxon>
    </lineage>
</organism>
<keyword evidence="1" id="KW-0472">Membrane</keyword>
<feature type="transmembrane region" description="Helical" evidence="1">
    <location>
        <begin position="94"/>
        <end position="115"/>
    </location>
</feature>
<accession>A0A6J7HHY2</accession>
<dbReference type="EMBL" id="CAFBOS010000212">
    <property type="protein sequence ID" value="CAB5018348.1"/>
    <property type="molecule type" value="Genomic_DNA"/>
</dbReference>
<feature type="transmembrane region" description="Helical" evidence="1">
    <location>
        <begin position="218"/>
        <end position="238"/>
    </location>
</feature>
<proteinExistence type="predicted"/>
<name>A0A6J7HHY2_9ZZZZ</name>
<dbReference type="GO" id="GO:0004175">
    <property type="term" value="F:endopeptidase activity"/>
    <property type="evidence" value="ECO:0007669"/>
    <property type="project" value="UniProtKB-ARBA"/>
</dbReference>
<dbReference type="EMBL" id="CAFBMH010000083">
    <property type="protein sequence ID" value="CAB4919474.1"/>
    <property type="molecule type" value="Genomic_DNA"/>
</dbReference>